<accession>A0A0V0QFK5</accession>
<dbReference type="EMBL" id="LDAU01000180">
    <property type="protein sequence ID" value="KRX00995.1"/>
    <property type="molecule type" value="Genomic_DNA"/>
</dbReference>
<name>A0A0V0QFK5_PSEPJ</name>
<protein>
    <submittedName>
        <fullName evidence="2">Ubiquitin-conjugating enzyme/RWD-like protein</fullName>
    </submittedName>
</protein>
<dbReference type="Gene3D" id="3.10.110.10">
    <property type="entry name" value="Ubiquitin Conjugating Enzyme"/>
    <property type="match status" value="1"/>
</dbReference>
<keyword evidence="1" id="KW-0175">Coiled coil</keyword>
<reference evidence="2 3" key="1">
    <citation type="journal article" date="2015" name="Sci. Rep.">
        <title>Genome of the facultative scuticociliatosis pathogen Pseudocohnilembus persalinus provides insight into its virulence through horizontal gene transfer.</title>
        <authorList>
            <person name="Xiong J."/>
            <person name="Wang G."/>
            <person name="Cheng J."/>
            <person name="Tian M."/>
            <person name="Pan X."/>
            <person name="Warren A."/>
            <person name="Jiang C."/>
            <person name="Yuan D."/>
            <person name="Miao W."/>
        </authorList>
    </citation>
    <scope>NUCLEOTIDE SEQUENCE [LARGE SCALE GENOMIC DNA]</scope>
    <source>
        <strain evidence="2">36N120E</strain>
    </source>
</reference>
<keyword evidence="3" id="KW-1185">Reference proteome</keyword>
<evidence type="ECO:0000313" key="2">
    <source>
        <dbReference type="EMBL" id="KRX00995.1"/>
    </source>
</evidence>
<dbReference type="OMA" id="MCENLKL"/>
<organism evidence="2 3">
    <name type="scientific">Pseudocohnilembus persalinus</name>
    <name type="common">Ciliate</name>
    <dbReference type="NCBI Taxonomy" id="266149"/>
    <lineage>
        <taxon>Eukaryota</taxon>
        <taxon>Sar</taxon>
        <taxon>Alveolata</taxon>
        <taxon>Ciliophora</taxon>
        <taxon>Intramacronucleata</taxon>
        <taxon>Oligohymenophorea</taxon>
        <taxon>Scuticociliatia</taxon>
        <taxon>Philasterida</taxon>
        <taxon>Pseudocohnilembidae</taxon>
        <taxon>Pseudocohnilembus</taxon>
    </lineage>
</organism>
<evidence type="ECO:0000313" key="3">
    <source>
        <dbReference type="Proteomes" id="UP000054937"/>
    </source>
</evidence>
<dbReference type="AlphaFoldDB" id="A0A0V0QFK5"/>
<sequence>MQSNNNCKVSSQGSNKIPLKIELSNQFPKQKPVIHVKRKLSHKYIDSNSWEVIYASFYQWNENSRLVDLVNKIQQEFINHMPAQDPLLLEIENLKSKVNEDQQALALQQTQLNNMFPGLQNGSVKAEDLLKKDGYHEEVQKLESYKKLQGFILELGQKLEFLSNQLDNQAQAINSKKQLLQQQDEQFEAQKSLHLKLHKDSQLLQERFSSNTILSVLDQEIQRLEEITMNQEEIEAEGTQFQDFLKEYHQNKKDFYKLQIKRAKYTQNV</sequence>
<dbReference type="Proteomes" id="UP000054937">
    <property type="component" value="Unassembled WGS sequence"/>
</dbReference>
<dbReference type="CDD" id="cd11685">
    <property type="entry name" value="UEV_TSG101-like"/>
    <property type="match status" value="1"/>
</dbReference>
<gene>
    <name evidence="2" type="ORF">PPERSA_09601</name>
</gene>
<feature type="coiled-coil region" evidence="1">
    <location>
        <begin position="152"/>
        <end position="186"/>
    </location>
</feature>
<dbReference type="InterPro" id="IPR016135">
    <property type="entry name" value="UBQ-conjugating_enzyme/RWD"/>
</dbReference>
<comment type="caution">
    <text evidence="2">The sequence shown here is derived from an EMBL/GenBank/DDBJ whole genome shotgun (WGS) entry which is preliminary data.</text>
</comment>
<dbReference type="InParanoid" id="A0A0V0QFK5"/>
<proteinExistence type="predicted"/>
<dbReference type="SUPFAM" id="SSF54495">
    <property type="entry name" value="UBC-like"/>
    <property type="match status" value="1"/>
</dbReference>
<evidence type="ECO:0000256" key="1">
    <source>
        <dbReference type="SAM" id="Coils"/>
    </source>
</evidence>
<dbReference type="OrthoDB" id="10260857at2759"/>